<sequence length="67" mass="7321">MYELGFPGTIQVAITLVKRSSMVFMVFMAGSDEQSTQMAASWEDNKVTEASSSSSVAVKINTKRCTH</sequence>
<protein>
    <submittedName>
        <fullName evidence="1">Uncharacterized protein</fullName>
    </submittedName>
</protein>
<dbReference type="InParanoid" id="A0A671DN41"/>
<reference evidence="1" key="4">
    <citation type="submission" date="2025-08" db="UniProtKB">
        <authorList>
            <consortium name="Ensembl"/>
        </authorList>
    </citation>
    <scope>IDENTIFICATION</scope>
</reference>
<reference evidence="1 2" key="1">
    <citation type="journal article" date="2015" name="Annu Rev Anim Biosci">
        <title>The Genome 10K Project: a way forward.</title>
        <authorList>
            <person name="Koepfli K.P."/>
            <person name="Paten B."/>
            <person name="O'Brien S.J."/>
            <person name="Koepfli K.P."/>
            <person name="Paten B."/>
            <person name="Antunes A."/>
            <person name="Belov K."/>
            <person name="Bustamante C."/>
            <person name="Castoe T.A."/>
            <person name="Clawson H."/>
            <person name="Crawford A.J."/>
            <person name="Diekhans M."/>
            <person name="Distel D."/>
            <person name="Durbin R."/>
            <person name="Earl D."/>
            <person name="Fujita M.K."/>
            <person name="Gamble T."/>
            <person name="Georges A."/>
            <person name="Gemmell N."/>
            <person name="Gilbert M.T."/>
            <person name="Graves J.M."/>
            <person name="Green R.E."/>
            <person name="Hickey G."/>
            <person name="Jarvis E.D."/>
            <person name="Johnson W."/>
            <person name="Komissarov A."/>
            <person name="Korf I."/>
            <person name="Kuhn R."/>
            <person name="Larkin D.M."/>
            <person name="Lewin H."/>
            <person name="Lopez J.V."/>
            <person name="Ma J."/>
            <person name="Marques-Bonet T."/>
            <person name="Miller W."/>
            <person name="Murphy R."/>
            <person name="Pevzner P."/>
            <person name="Shapiro B."/>
            <person name="Steiner C."/>
            <person name="Tamazian G."/>
            <person name="Venkatesh B."/>
            <person name="Wang J."/>
            <person name="Wayne R."/>
            <person name="Wiley E."/>
            <person name="Yang H."/>
            <person name="Zhang G."/>
            <person name="Haussler D."/>
            <person name="Ryder O."/>
            <person name="O'Brien S.J."/>
        </authorList>
    </citation>
    <scope>NUCLEOTIDE SEQUENCE</scope>
</reference>
<dbReference type="GO" id="GO:0005783">
    <property type="term" value="C:endoplasmic reticulum"/>
    <property type="evidence" value="ECO:0007669"/>
    <property type="project" value="TreeGrafter"/>
</dbReference>
<dbReference type="PANTHER" id="PTHR46424:SF1">
    <property type="entry name" value="UBX DOMAIN-CONTAINING PROTEIN 4"/>
    <property type="match status" value="1"/>
</dbReference>
<dbReference type="Proteomes" id="UP000472240">
    <property type="component" value="Chromosome 1"/>
</dbReference>
<dbReference type="Ensembl" id="ENSRFET00010002471.1">
    <property type="protein sequence ID" value="ENSRFEP00010002237.1"/>
    <property type="gene ID" value="ENSRFEG00010001630.1"/>
</dbReference>
<keyword evidence="2" id="KW-1185">Reference proteome</keyword>
<dbReference type="GO" id="GO:0036503">
    <property type="term" value="P:ERAD pathway"/>
    <property type="evidence" value="ECO:0007669"/>
    <property type="project" value="TreeGrafter"/>
</dbReference>
<proteinExistence type="predicted"/>
<dbReference type="AlphaFoldDB" id="A0A671DN41"/>
<dbReference type="GeneTree" id="ENSGT00940000172822"/>
<name>A0A671DN41_RHIFE</name>
<evidence type="ECO:0000313" key="1">
    <source>
        <dbReference type="Ensembl" id="ENSRFEP00010002237.1"/>
    </source>
</evidence>
<dbReference type="OMA" id="MSSWEND"/>
<accession>A0A671DN41</accession>
<reference evidence="1 2" key="2">
    <citation type="journal article" date="2018" name="Annu Rev Anim Biosci">
        <title>Bat Biology, Genomes, and the Bat1K Project: To Generate Chromosome-Level Genomes for All Living Bat Species.</title>
        <authorList>
            <person name="Teeling E.C."/>
            <person name="Vernes S.C."/>
            <person name="Davalos L.M."/>
            <person name="Ray D.A."/>
            <person name="Gilbert M.T.P."/>
            <person name="Myers E."/>
        </authorList>
    </citation>
    <scope>NUCLEOTIDE SEQUENCE</scope>
</reference>
<evidence type="ECO:0000313" key="2">
    <source>
        <dbReference type="Proteomes" id="UP000472240"/>
    </source>
</evidence>
<reference evidence="2" key="3">
    <citation type="submission" date="2018-12" db="EMBL/GenBank/DDBJ databases">
        <title>G10K-VGP greater horseshoe bat female genome, primary haplotype.</title>
        <authorList>
            <person name="Teeling E."/>
            <person name="Myers G."/>
            <person name="Vernes S."/>
            <person name="Pippel M."/>
            <person name="Winkler S."/>
            <person name="Fedrigo O."/>
            <person name="Rhie A."/>
            <person name="Koren S."/>
            <person name="Phillippy A."/>
            <person name="Lewin H."/>
            <person name="Damas J."/>
            <person name="Howe K."/>
            <person name="Mountcastle J."/>
            <person name="Jarvis E.D."/>
        </authorList>
    </citation>
    <scope>NUCLEOTIDE SEQUENCE [LARGE SCALE GENOMIC DNA]</scope>
</reference>
<reference evidence="1" key="5">
    <citation type="submission" date="2025-09" db="UniProtKB">
        <authorList>
            <consortium name="Ensembl"/>
        </authorList>
    </citation>
    <scope>IDENTIFICATION</scope>
</reference>
<organism evidence="1 2">
    <name type="scientific">Rhinolophus ferrumequinum</name>
    <name type="common">Greater horseshoe bat</name>
    <dbReference type="NCBI Taxonomy" id="59479"/>
    <lineage>
        <taxon>Eukaryota</taxon>
        <taxon>Metazoa</taxon>
        <taxon>Chordata</taxon>
        <taxon>Craniata</taxon>
        <taxon>Vertebrata</taxon>
        <taxon>Euteleostomi</taxon>
        <taxon>Mammalia</taxon>
        <taxon>Eutheria</taxon>
        <taxon>Laurasiatheria</taxon>
        <taxon>Chiroptera</taxon>
        <taxon>Yinpterochiroptera</taxon>
        <taxon>Rhinolophoidea</taxon>
        <taxon>Rhinolophidae</taxon>
        <taxon>Rhinolophinae</taxon>
        <taxon>Rhinolophus</taxon>
    </lineage>
</organism>
<dbReference type="PANTHER" id="PTHR46424">
    <property type="entry name" value="UBX DOMAIN-CONTAINING PROTEIN 4"/>
    <property type="match status" value="1"/>
</dbReference>